<dbReference type="PROSITE" id="PS01180">
    <property type="entry name" value="CUB"/>
    <property type="match status" value="1"/>
</dbReference>
<dbReference type="InParanoid" id="A0A139WF54"/>
<dbReference type="Proteomes" id="UP000007266">
    <property type="component" value="Linkage group 7"/>
</dbReference>
<keyword evidence="6" id="KW-1185">Reference proteome</keyword>
<dbReference type="AlphaFoldDB" id="A0A139WF54"/>
<feature type="domain" description="CUB" evidence="4">
    <location>
        <begin position="92"/>
        <end position="179"/>
    </location>
</feature>
<evidence type="ECO:0000313" key="6">
    <source>
        <dbReference type="Proteomes" id="UP000007266"/>
    </source>
</evidence>
<dbReference type="InterPro" id="IPR058698">
    <property type="entry name" value="CUB_metazoa"/>
</dbReference>
<feature type="chain" id="PRO_5007299785" description="CUB domain-containing protein" evidence="3">
    <location>
        <begin position="18"/>
        <end position="395"/>
    </location>
</feature>
<feature type="signal peptide" evidence="3">
    <location>
        <begin position="1"/>
        <end position="17"/>
    </location>
</feature>
<comment type="caution">
    <text evidence="2">Lacks conserved residue(s) required for the propagation of feature annotation.</text>
</comment>
<dbReference type="PANTHER" id="PTHR33236:SF12">
    <property type="entry name" value="CUB DOMAIN-CONTAINING PROTEIN-RELATED"/>
    <property type="match status" value="1"/>
</dbReference>
<reference evidence="5 6" key="1">
    <citation type="journal article" date="2008" name="Nature">
        <title>The genome of the model beetle and pest Tribolium castaneum.</title>
        <authorList>
            <consortium name="Tribolium Genome Sequencing Consortium"/>
            <person name="Richards S."/>
            <person name="Gibbs R.A."/>
            <person name="Weinstock G.M."/>
            <person name="Brown S.J."/>
            <person name="Denell R."/>
            <person name="Beeman R.W."/>
            <person name="Gibbs R."/>
            <person name="Beeman R.W."/>
            <person name="Brown S.J."/>
            <person name="Bucher G."/>
            <person name="Friedrich M."/>
            <person name="Grimmelikhuijzen C.J."/>
            <person name="Klingler M."/>
            <person name="Lorenzen M."/>
            <person name="Richards S."/>
            <person name="Roth S."/>
            <person name="Schroder R."/>
            <person name="Tautz D."/>
            <person name="Zdobnov E.M."/>
            <person name="Muzny D."/>
            <person name="Gibbs R.A."/>
            <person name="Weinstock G.M."/>
            <person name="Attaway T."/>
            <person name="Bell S."/>
            <person name="Buhay C.J."/>
            <person name="Chandrabose M.N."/>
            <person name="Chavez D."/>
            <person name="Clerk-Blankenburg K.P."/>
            <person name="Cree A."/>
            <person name="Dao M."/>
            <person name="Davis C."/>
            <person name="Chacko J."/>
            <person name="Dinh H."/>
            <person name="Dugan-Rocha S."/>
            <person name="Fowler G."/>
            <person name="Garner T.T."/>
            <person name="Garnes J."/>
            <person name="Gnirke A."/>
            <person name="Hawes A."/>
            <person name="Hernandez J."/>
            <person name="Hines S."/>
            <person name="Holder M."/>
            <person name="Hume J."/>
            <person name="Jhangiani S.N."/>
            <person name="Joshi V."/>
            <person name="Khan Z.M."/>
            <person name="Jackson L."/>
            <person name="Kovar C."/>
            <person name="Kowis A."/>
            <person name="Lee S."/>
            <person name="Lewis L.R."/>
            <person name="Margolis J."/>
            <person name="Morgan M."/>
            <person name="Nazareth L.V."/>
            <person name="Nguyen N."/>
            <person name="Okwuonu G."/>
            <person name="Parker D."/>
            <person name="Richards S."/>
            <person name="Ruiz S.J."/>
            <person name="Santibanez J."/>
            <person name="Savard J."/>
            <person name="Scherer S.E."/>
            <person name="Schneider B."/>
            <person name="Sodergren E."/>
            <person name="Tautz D."/>
            <person name="Vattahil S."/>
            <person name="Villasana D."/>
            <person name="White C.S."/>
            <person name="Wright R."/>
            <person name="Park Y."/>
            <person name="Beeman R.W."/>
            <person name="Lord J."/>
            <person name="Oppert B."/>
            <person name="Lorenzen M."/>
            <person name="Brown S."/>
            <person name="Wang L."/>
            <person name="Savard J."/>
            <person name="Tautz D."/>
            <person name="Richards S."/>
            <person name="Weinstock G."/>
            <person name="Gibbs R.A."/>
            <person name="Liu Y."/>
            <person name="Worley K."/>
            <person name="Weinstock G."/>
            <person name="Elsik C.G."/>
            <person name="Reese J.T."/>
            <person name="Elhaik E."/>
            <person name="Landan G."/>
            <person name="Graur D."/>
            <person name="Arensburger P."/>
            <person name="Atkinson P."/>
            <person name="Beeman R.W."/>
            <person name="Beidler J."/>
            <person name="Brown S.J."/>
            <person name="Demuth J.P."/>
            <person name="Drury D.W."/>
            <person name="Du Y.Z."/>
            <person name="Fujiwara H."/>
            <person name="Lorenzen M."/>
            <person name="Maselli V."/>
            <person name="Osanai M."/>
            <person name="Park Y."/>
            <person name="Robertson H.M."/>
            <person name="Tu Z."/>
            <person name="Wang J.J."/>
            <person name="Wang S."/>
            <person name="Richards S."/>
            <person name="Song H."/>
            <person name="Zhang L."/>
            <person name="Sodergren E."/>
            <person name="Werner D."/>
            <person name="Stanke M."/>
            <person name="Morgenstern B."/>
            <person name="Solovyev V."/>
            <person name="Kosarev P."/>
            <person name="Brown G."/>
            <person name="Chen H.C."/>
            <person name="Ermolaeva O."/>
            <person name="Hlavina W."/>
            <person name="Kapustin Y."/>
            <person name="Kiryutin B."/>
            <person name="Kitts P."/>
            <person name="Maglott D."/>
            <person name="Pruitt K."/>
            <person name="Sapojnikov V."/>
            <person name="Souvorov A."/>
            <person name="Mackey A.J."/>
            <person name="Waterhouse R.M."/>
            <person name="Wyder S."/>
            <person name="Zdobnov E.M."/>
            <person name="Zdobnov E.M."/>
            <person name="Wyder S."/>
            <person name="Kriventseva E.V."/>
            <person name="Kadowaki T."/>
            <person name="Bork P."/>
            <person name="Aranda M."/>
            <person name="Bao R."/>
            <person name="Beermann A."/>
            <person name="Berns N."/>
            <person name="Bolognesi R."/>
            <person name="Bonneton F."/>
            <person name="Bopp D."/>
            <person name="Brown S.J."/>
            <person name="Bucher G."/>
            <person name="Butts T."/>
            <person name="Chaumot A."/>
            <person name="Denell R.E."/>
            <person name="Ferrier D.E."/>
            <person name="Friedrich M."/>
            <person name="Gordon C.M."/>
            <person name="Jindra M."/>
            <person name="Klingler M."/>
            <person name="Lan Q."/>
            <person name="Lattorff H.M."/>
            <person name="Laudet V."/>
            <person name="von Levetsow C."/>
            <person name="Liu Z."/>
            <person name="Lutz R."/>
            <person name="Lynch J.A."/>
            <person name="da Fonseca R.N."/>
            <person name="Posnien N."/>
            <person name="Reuter R."/>
            <person name="Roth S."/>
            <person name="Savard J."/>
            <person name="Schinko J.B."/>
            <person name="Schmitt C."/>
            <person name="Schoppmeier M."/>
            <person name="Schroder R."/>
            <person name="Shippy T.D."/>
            <person name="Simonnet F."/>
            <person name="Marques-Souza H."/>
            <person name="Tautz D."/>
            <person name="Tomoyasu Y."/>
            <person name="Trauner J."/>
            <person name="Van der Zee M."/>
            <person name="Vervoort M."/>
            <person name="Wittkopp N."/>
            <person name="Wimmer E.A."/>
            <person name="Yang X."/>
            <person name="Jones A.K."/>
            <person name="Sattelle D.B."/>
            <person name="Ebert P.R."/>
            <person name="Nelson D."/>
            <person name="Scott J.G."/>
            <person name="Beeman R.W."/>
            <person name="Muthukrishnan S."/>
            <person name="Kramer K.J."/>
            <person name="Arakane Y."/>
            <person name="Beeman R.W."/>
            <person name="Zhu Q."/>
            <person name="Hogenkamp D."/>
            <person name="Dixit R."/>
            <person name="Oppert B."/>
            <person name="Jiang H."/>
            <person name="Zou Z."/>
            <person name="Marshall J."/>
            <person name="Elpidina E."/>
            <person name="Vinokurov K."/>
            <person name="Oppert C."/>
            <person name="Zou Z."/>
            <person name="Evans J."/>
            <person name="Lu Z."/>
            <person name="Zhao P."/>
            <person name="Sumathipala N."/>
            <person name="Altincicek B."/>
            <person name="Vilcinskas A."/>
            <person name="Williams M."/>
            <person name="Hultmark D."/>
            <person name="Hetru C."/>
            <person name="Jiang H."/>
            <person name="Grimmelikhuijzen C.J."/>
            <person name="Hauser F."/>
            <person name="Cazzamali G."/>
            <person name="Williamson M."/>
            <person name="Park Y."/>
            <person name="Li B."/>
            <person name="Tanaka Y."/>
            <person name="Predel R."/>
            <person name="Neupert S."/>
            <person name="Schachtner J."/>
            <person name="Verleyen P."/>
            <person name="Raible F."/>
            <person name="Bork P."/>
            <person name="Friedrich M."/>
            <person name="Walden K.K."/>
            <person name="Robertson H.M."/>
            <person name="Angeli S."/>
            <person name="Foret S."/>
            <person name="Bucher G."/>
            <person name="Schuetz S."/>
            <person name="Maleszka R."/>
            <person name="Wimmer E.A."/>
            <person name="Beeman R.W."/>
            <person name="Lorenzen M."/>
            <person name="Tomoyasu Y."/>
            <person name="Miller S.C."/>
            <person name="Grossmann D."/>
            <person name="Bucher G."/>
        </authorList>
    </citation>
    <scope>NUCLEOTIDE SEQUENCE [LARGE SCALE GENOMIC DNA]</scope>
    <source>
        <strain evidence="5 6">Georgia GA2</strain>
    </source>
</reference>
<reference evidence="5 6" key="2">
    <citation type="journal article" date="2010" name="Nucleic Acids Res.">
        <title>BeetleBase in 2010: revisions to provide comprehensive genomic information for Tribolium castaneum.</title>
        <authorList>
            <person name="Kim H.S."/>
            <person name="Murphy T."/>
            <person name="Xia J."/>
            <person name="Caragea D."/>
            <person name="Park Y."/>
            <person name="Beeman R.W."/>
            <person name="Lorenzen M.D."/>
            <person name="Butcher S."/>
            <person name="Manak J.R."/>
            <person name="Brown S.J."/>
        </authorList>
    </citation>
    <scope>GENOME REANNOTATION</scope>
    <source>
        <strain evidence="5 6">Georgia GA2</strain>
    </source>
</reference>
<proteinExistence type="predicted"/>
<accession>A0A139WF54</accession>
<protein>
    <recommendedName>
        <fullName evidence="4">CUB domain-containing protein</fullName>
    </recommendedName>
</protein>
<organism evidence="5 6">
    <name type="scientific">Tribolium castaneum</name>
    <name type="common">Red flour beetle</name>
    <dbReference type="NCBI Taxonomy" id="7070"/>
    <lineage>
        <taxon>Eukaryota</taxon>
        <taxon>Metazoa</taxon>
        <taxon>Ecdysozoa</taxon>
        <taxon>Arthropoda</taxon>
        <taxon>Hexapoda</taxon>
        <taxon>Insecta</taxon>
        <taxon>Pterygota</taxon>
        <taxon>Neoptera</taxon>
        <taxon>Endopterygota</taxon>
        <taxon>Coleoptera</taxon>
        <taxon>Polyphaga</taxon>
        <taxon>Cucujiformia</taxon>
        <taxon>Tenebrionidae</taxon>
        <taxon>Tenebrionidae incertae sedis</taxon>
        <taxon>Tribolium</taxon>
    </lineage>
</organism>
<dbReference type="Pfam" id="PF26080">
    <property type="entry name" value="CUB_animal"/>
    <property type="match status" value="1"/>
</dbReference>
<keyword evidence="3" id="KW-0732">Signal</keyword>
<dbReference type="STRING" id="7070.A0A139WF54"/>
<sequence length="395" mass="44709">MAGLALVVFLLVRSANCAFFDLTDVDDPLSLLWHTKDSITPPKSSCSVILDDGTSITGTCKHKAQCLLSGGQVHFNGQCGFFTTCCTQKTDCSRKTRSKVSHFTNPDSIVTECEYVVEAENDNICQMRIDFETFQLSPSERRPLPPINPTNQVYHRICRADFLTITPKTYYTSEYFCGNNDNQHVYVHLNKQRQVTLHMHLANRNLTQDPNVIPNPRWKIKITQLECPGLSNFFTKHKNFNAQTDFKLLAPEGATQYFMAQSGRIRSFGFDGATQSEYISGLNYSIAFKINPRVNCIRFTTNYITLRQSLETADPGFCIDYLFIPELVTETTDVTNYDSKVCSRLVTVPQTPQIFYSHGPGPFLIHFVSQTSFTEAPLLNLVHAFDINYEITSCN</sequence>
<dbReference type="EMBL" id="KQ971354">
    <property type="protein sequence ID" value="KYB26501.1"/>
    <property type="molecule type" value="Genomic_DNA"/>
</dbReference>
<evidence type="ECO:0000256" key="2">
    <source>
        <dbReference type="PROSITE-ProRule" id="PRU00059"/>
    </source>
</evidence>
<evidence type="ECO:0000259" key="4">
    <source>
        <dbReference type="PROSITE" id="PS01180"/>
    </source>
</evidence>
<dbReference type="OrthoDB" id="6378913at2759"/>
<gene>
    <name evidence="5" type="primary">AUGUSTUS-3.0.2_33726</name>
    <name evidence="5" type="ORF">TcasGA2_TC033726</name>
</gene>
<dbReference type="KEGG" id="tca:103313654"/>
<evidence type="ECO:0000256" key="1">
    <source>
        <dbReference type="ARBA" id="ARBA00023157"/>
    </source>
</evidence>
<name>A0A139WF54_TRICA</name>
<dbReference type="PANTHER" id="PTHR33236">
    <property type="entry name" value="INTRAFLAGELLAR TRANSPORT PROTEIN 122 FAMILY PROTEIN-RELATED"/>
    <property type="match status" value="1"/>
</dbReference>
<dbReference type="InterPro" id="IPR000859">
    <property type="entry name" value="CUB_dom"/>
</dbReference>
<evidence type="ECO:0000313" key="5">
    <source>
        <dbReference type="EMBL" id="KYB26501.1"/>
    </source>
</evidence>
<keyword evidence="1" id="KW-1015">Disulfide bond</keyword>
<evidence type="ECO:0000256" key="3">
    <source>
        <dbReference type="SAM" id="SignalP"/>
    </source>
</evidence>